<protein>
    <submittedName>
        <fullName evidence="7">Zinc finger PMZ-type</fullName>
    </submittedName>
</protein>
<dbReference type="InterPro" id="IPR018289">
    <property type="entry name" value="MULE_transposase_dom"/>
</dbReference>
<evidence type="ECO:0000256" key="5">
    <source>
        <dbReference type="SAM" id="MobiDB-lite"/>
    </source>
</evidence>
<dbReference type="InterPro" id="IPR004332">
    <property type="entry name" value="Transposase_MuDR"/>
</dbReference>
<dbReference type="Pfam" id="PF03108">
    <property type="entry name" value="DBD_Tnp_Mut"/>
    <property type="match status" value="1"/>
</dbReference>
<evidence type="ECO:0000313" key="8">
    <source>
        <dbReference type="Proteomes" id="UP000694240"/>
    </source>
</evidence>
<dbReference type="AlphaFoldDB" id="A0A8T2AX56"/>
<name>A0A8T2AX56_9BRAS</name>
<evidence type="ECO:0000256" key="4">
    <source>
        <dbReference type="PROSITE-ProRule" id="PRU00325"/>
    </source>
</evidence>
<dbReference type="InterPro" id="IPR006564">
    <property type="entry name" value="Znf_PMZ"/>
</dbReference>
<organism evidence="7 8">
    <name type="scientific">Arabidopsis thaliana x Arabidopsis arenosa</name>
    <dbReference type="NCBI Taxonomy" id="1240361"/>
    <lineage>
        <taxon>Eukaryota</taxon>
        <taxon>Viridiplantae</taxon>
        <taxon>Streptophyta</taxon>
        <taxon>Embryophyta</taxon>
        <taxon>Tracheophyta</taxon>
        <taxon>Spermatophyta</taxon>
        <taxon>Magnoliopsida</taxon>
        <taxon>eudicotyledons</taxon>
        <taxon>Gunneridae</taxon>
        <taxon>Pentapetalae</taxon>
        <taxon>rosids</taxon>
        <taxon>malvids</taxon>
        <taxon>Brassicales</taxon>
        <taxon>Brassicaceae</taxon>
        <taxon>Camelineae</taxon>
        <taxon>Arabidopsis</taxon>
    </lineage>
</organism>
<evidence type="ECO:0000256" key="2">
    <source>
        <dbReference type="ARBA" id="ARBA00022771"/>
    </source>
</evidence>
<gene>
    <name evidence="7" type="ORF">ISN45_Aa03g034310</name>
</gene>
<feature type="region of interest" description="Disordered" evidence="5">
    <location>
        <begin position="900"/>
        <end position="923"/>
    </location>
</feature>
<evidence type="ECO:0000256" key="1">
    <source>
        <dbReference type="ARBA" id="ARBA00022723"/>
    </source>
</evidence>
<feature type="region of interest" description="Disordered" evidence="5">
    <location>
        <begin position="321"/>
        <end position="348"/>
    </location>
</feature>
<evidence type="ECO:0000313" key="7">
    <source>
        <dbReference type="EMBL" id="KAG7579270.1"/>
    </source>
</evidence>
<reference evidence="7 8" key="1">
    <citation type="submission" date="2020-12" db="EMBL/GenBank/DDBJ databases">
        <title>Concerted genomic and epigenomic changes stabilize Arabidopsis allopolyploids.</title>
        <authorList>
            <person name="Chen Z."/>
        </authorList>
    </citation>
    <scope>NUCLEOTIDE SEQUENCE [LARGE SCALE GENOMIC DNA]</scope>
    <source>
        <strain evidence="7">Allo738</strain>
        <tissue evidence="7">Leaf</tissue>
    </source>
</reference>
<proteinExistence type="predicted"/>
<dbReference type="EMBL" id="JAEFBK010000008">
    <property type="protein sequence ID" value="KAG7579270.1"/>
    <property type="molecule type" value="Genomic_DNA"/>
</dbReference>
<accession>A0A8T2AX56</accession>
<keyword evidence="3" id="KW-0862">Zinc</keyword>
<comment type="caution">
    <text evidence="7">The sequence shown here is derived from an EMBL/GenBank/DDBJ whole genome shotgun (WGS) entry which is preliminary data.</text>
</comment>
<dbReference type="PANTHER" id="PTHR31973:SF113">
    <property type="entry name" value="PROTEIN FAR1-RELATED SEQUENCE 5-LIKE"/>
    <property type="match status" value="1"/>
</dbReference>
<feature type="compositionally biased region" description="Basic and acidic residues" evidence="5">
    <location>
        <begin position="324"/>
        <end position="333"/>
    </location>
</feature>
<keyword evidence="8" id="KW-1185">Reference proteome</keyword>
<dbReference type="Pfam" id="PF10551">
    <property type="entry name" value="MULE"/>
    <property type="match status" value="1"/>
</dbReference>
<dbReference type="PANTHER" id="PTHR31973">
    <property type="entry name" value="POLYPROTEIN, PUTATIVE-RELATED"/>
    <property type="match status" value="1"/>
</dbReference>
<dbReference type="InterPro" id="IPR007527">
    <property type="entry name" value="Znf_SWIM"/>
</dbReference>
<keyword evidence="1" id="KW-0479">Metal-binding</keyword>
<evidence type="ECO:0000256" key="3">
    <source>
        <dbReference type="ARBA" id="ARBA00022833"/>
    </source>
</evidence>
<dbReference type="SMART" id="SM00575">
    <property type="entry name" value="ZnF_PMZ"/>
    <property type="match status" value="1"/>
</dbReference>
<evidence type="ECO:0000259" key="6">
    <source>
        <dbReference type="PROSITE" id="PS50966"/>
    </source>
</evidence>
<keyword evidence="2 4" id="KW-0863">Zinc-finger</keyword>
<dbReference type="Pfam" id="PF04434">
    <property type="entry name" value="SWIM"/>
    <property type="match status" value="1"/>
</dbReference>
<sequence length="931" mass="104840">MEGSLDDFCIVICGEWICSSNGEWKLEISNKHFSRIVPIHEGIKLEQFNQAIVEEFGVKAVKPLLSYSLPNRSMFSTKEKTPPVLVTSEVGLLYYIKALRENRGLNLFVKFEETTDRYKLGEDREDRRKSCETVGGSCKRKSDCSYDTGSSSKNGEAIAGEISSAGSKTPIIMLTPGDDDFFDELLEVEAKIGCPSGFKSAAVDKDEEEEFIDVEDEFFKETETEEKEEKSDMVDESMPCGGYDKDFWSNFLKDVYAGSNAEELMTTGGVDVRYRSNHMDAGNLTSEGVLNGSKTPEVVMCTGSGVFDHAVLVNGGGTGVKPEFSQKSEHIENDGGSQRKGKPVRKLEEVDDEEFDIPPLFEDIEYEVDNIPDLDIDDDGKGLYKGKVYASREDAQIGMAIYAIKNMFHFKQTRTKYNYFVLSCSDEKCDWRILSTVIRGTGYYEIKKLCLQHTCSVETRGQYMKKATSRVIASVYKAKFSDPTNGPVPMDLQQLILEDLRVDASYHKCWRVRETAMADMSGTDEDSYSSLAEYLHLLKLTNPGSITHIETEDEDEGKERFLYMFLAFGASIAGFKHLRKILVVDGTHLKGKYKGVLLTASGQDANFQVFPLAFAVVDSENDESWTWFFSKLERIIADSKNLTILSDRQSSINVGIKRIFPLANHGACIIHLCRNIQAKYKNKGLTQLVKNAGYEFTTSKFKELYGQINALNQDCGHYLHLIGMAHWSRVYFQGQRYNLMTSNIAETLNKALGKGRSSHIVELIRFIRSMLTRWFNARRKKSAAHTGPVPPEVDKQITKLMLSSNASKVARINSWCFEIVGRLGGRHVVDLEKKQCTCKRYDKLKIPCAHALLAGNSIGLSHKALVDDCFKPHSWVGTYQGVIYPEAIAKEEDIPEALQHRSMLPPYTRRPSGRPKEARIPSTGEYKVRVY</sequence>
<dbReference type="GO" id="GO:0008270">
    <property type="term" value="F:zinc ion binding"/>
    <property type="evidence" value="ECO:0007669"/>
    <property type="project" value="UniProtKB-KW"/>
</dbReference>
<feature type="domain" description="SWIM-type" evidence="6">
    <location>
        <begin position="827"/>
        <end position="859"/>
    </location>
</feature>
<dbReference type="Proteomes" id="UP000694240">
    <property type="component" value="Chromosome 8"/>
</dbReference>
<dbReference type="PROSITE" id="PS50966">
    <property type="entry name" value="ZF_SWIM"/>
    <property type="match status" value="1"/>
</dbReference>